<keyword evidence="2" id="KW-1185">Reference proteome</keyword>
<evidence type="ECO:0000313" key="1">
    <source>
        <dbReference type="EMBL" id="EHQ36071.1"/>
    </source>
</evidence>
<dbReference type="RefSeq" id="WP_004078253.1">
    <property type="nucleotide sequence ID" value="NZ_CM001436.1"/>
</dbReference>
<proteinExistence type="predicted"/>
<dbReference type="EMBL" id="CM001436">
    <property type="protein sequence ID" value="EHQ36071.1"/>
    <property type="molecule type" value="Genomic_DNA"/>
</dbReference>
<gene>
    <name evidence="1" type="ORF">Metlim_1982</name>
</gene>
<dbReference type="STRING" id="937775.Metlim_1982"/>
<dbReference type="AlphaFoldDB" id="H1YZG2"/>
<dbReference type="HOGENOM" id="CLU_989011_0_0_2"/>
<protein>
    <submittedName>
        <fullName evidence="1">Uncharacterized protein</fullName>
    </submittedName>
</protein>
<name>H1YZG2_9EURY</name>
<reference evidence="1 2" key="1">
    <citation type="submission" date="2011-10" db="EMBL/GenBank/DDBJ databases">
        <title>The Improved High-Quality Draft genome of Methanoplanus limicola DSM 2279.</title>
        <authorList>
            <consortium name="US DOE Joint Genome Institute (JGI-PGF)"/>
            <person name="Lucas S."/>
            <person name="Copeland A."/>
            <person name="Lapidus A."/>
            <person name="Glavina del Rio T."/>
            <person name="Dalin E."/>
            <person name="Tice H."/>
            <person name="Bruce D."/>
            <person name="Goodwin L."/>
            <person name="Pitluck S."/>
            <person name="Peters L."/>
            <person name="Mikhailova N."/>
            <person name="Lu M."/>
            <person name="Kyrpides N."/>
            <person name="Mavromatis K."/>
            <person name="Ivanova N."/>
            <person name="Markowitz V."/>
            <person name="Cheng J.-F."/>
            <person name="Hugenholtz P."/>
            <person name="Woyke T."/>
            <person name="Wu D."/>
            <person name="Wirth R."/>
            <person name="Brambilla E.-M."/>
            <person name="Klenk H.-P."/>
            <person name="Eisen J.A."/>
        </authorList>
    </citation>
    <scope>NUCLEOTIDE SEQUENCE [LARGE SCALE GENOMIC DNA]</scope>
    <source>
        <strain evidence="1 2">DSM 2279</strain>
    </source>
</reference>
<dbReference type="Proteomes" id="UP000005741">
    <property type="component" value="Chromosome"/>
</dbReference>
<evidence type="ECO:0000313" key="2">
    <source>
        <dbReference type="Proteomes" id="UP000005741"/>
    </source>
</evidence>
<sequence>MTGITNIAIESESFFRSIPKHICRIITPISMKHMEELIKNLSAENRARTDIVNSLKKLNKPEENPVKKLILMKTEVANIRRKSEKANLNEDFSGEINNILSEFDGEILRTENSCRATFGKELHDKLSELNIAHEGQYPKYKLFNGLLYIIADLSSGKTKLFYGNEIEKIGECKTDPEPIAKLIINAQNTIFEREFDDESFLSELKAAYDIWLFKNNAEKNSEVKIVDLLPEIAFIKQDLRFRTSPSKLRFKDYTRVQLSYDLSRLNARTTGNSELKLTAAKRSNTRSQKGVIWIPSKTRAIGETFSGIKFEKSVL</sequence>
<accession>H1YZG2</accession>
<organism evidence="1 2">
    <name type="scientific">Methanoplanus limicola DSM 2279</name>
    <dbReference type="NCBI Taxonomy" id="937775"/>
    <lineage>
        <taxon>Archaea</taxon>
        <taxon>Methanobacteriati</taxon>
        <taxon>Methanobacteriota</taxon>
        <taxon>Stenosarchaea group</taxon>
        <taxon>Methanomicrobia</taxon>
        <taxon>Methanomicrobiales</taxon>
        <taxon>Methanomicrobiaceae</taxon>
        <taxon>Methanoplanus</taxon>
    </lineage>
</organism>
<dbReference type="InParanoid" id="H1YZG2"/>